<dbReference type="Proteomes" id="UP001144323">
    <property type="component" value="Unassembled WGS sequence"/>
</dbReference>
<evidence type="ECO:0000313" key="2">
    <source>
        <dbReference type="Proteomes" id="UP001144323"/>
    </source>
</evidence>
<sequence>MVEIVHSQFASSNWWNENPQASLVVVHAILALSSASRSPEEIWSSPTPEEWLKVGTLAAEFDTEGDLEFDGVRMGWMIMSRVFRGDGAPPLLD</sequence>
<name>A0A9W6LU99_9HYPH</name>
<reference evidence="1" key="1">
    <citation type="journal article" date="2023" name="Int. J. Syst. Evol. Microbiol.">
        <title>Methylocystis iwaonis sp. nov., a type II methane-oxidizing bacterium from surface soil of a rice paddy field in Japan, and emended description of the genus Methylocystis (ex Whittenbury et al. 1970) Bowman et al. 1993.</title>
        <authorList>
            <person name="Kaise H."/>
            <person name="Sawadogo J.B."/>
            <person name="Alam M.S."/>
            <person name="Ueno C."/>
            <person name="Dianou D."/>
            <person name="Shinjo R."/>
            <person name="Asakawa S."/>
        </authorList>
    </citation>
    <scope>NUCLEOTIDE SEQUENCE</scope>
    <source>
        <strain evidence="1">LMG27198</strain>
    </source>
</reference>
<proteinExistence type="predicted"/>
<dbReference type="EMBL" id="BSEC01000004">
    <property type="protein sequence ID" value="GLI95585.1"/>
    <property type="molecule type" value="Genomic_DNA"/>
</dbReference>
<comment type="caution">
    <text evidence="1">The sequence shown here is derived from an EMBL/GenBank/DDBJ whole genome shotgun (WGS) entry which is preliminary data.</text>
</comment>
<keyword evidence="2" id="KW-1185">Reference proteome</keyword>
<dbReference type="AlphaFoldDB" id="A0A9W6LU99"/>
<gene>
    <name evidence="1" type="ORF">LMG27198_45770</name>
</gene>
<evidence type="ECO:0000313" key="1">
    <source>
        <dbReference type="EMBL" id="GLI95585.1"/>
    </source>
</evidence>
<accession>A0A9W6LU99</accession>
<organism evidence="1 2">
    <name type="scientific">Methylocystis echinoides</name>
    <dbReference type="NCBI Taxonomy" id="29468"/>
    <lineage>
        <taxon>Bacteria</taxon>
        <taxon>Pseudomonadati</taxon>
        <taxon>Pseudomonadota</taxon>
        <taxon>Alphaproteobacteria</taxon>
        <taxon>Hyphomicrobiales</taxon>
        <taxon>Methylocystaceae</taxon>
        <taxon>Methylocystis</taxon>
    </lineage>
</organism>
<protein>
    <submittedName>
        <fullName evidence="1">Uncharacterized protein</fullName>
    </submittedName>
</protein>